<dbReference type="EMBL" id="CP043504">
    <property type="protein sequence ID" value="QEO10248.1"/>
    <property type="molecule type" value="Genomic_DNA"/>
</dbReference>
<feature type="active site" description="Nucleophile" evidence="8">
    <location>
        <position position="268"/>
    </location>
</feature>
<evidence type="ECO:0000256" key="6">
    <source>
        <dbReference type="ARBA" id="ARBA00047473"/>
    </source>
</evidence>
<dbReference type="GO" id="GO:0000271">
    <property type="term" value="P:polysaccharide biosynthetic process"/>
    <property type="evidence" value="ECO:0007669"/>
    <property type="project" value="InterPro"/>
</dbReference>
<name>A0A5C1Y9Z9_9MICO</name>
<feature type="binding site" evidence="10">
    <location>
        <position position="90"/>
    </location>
    <ligand>
        <name>NAD(+)</name>
        <dbReference type="ChEBI" id="CHEBI:57540"/>
    </ligand>
</feature>
<dbReference type="EC" id="1.1.1.22" evidence="3 7"/>
<evidence type="ECO:0000256" key="10">
    <source>
        <dbReference type="PIRSR" id="PIRSR500134-3"/>
    </source>
</evidence>
<feature type="binding site" evidence="9">
    <location>
        <position position="212"/>
    </location>
    <ligand>
        <name>substrate</name>
    </ligand>
</feature>
<dbReference type="InterPro" id="IPR036220">
    <property type="entry name" value="UDP-Glc/GDP-Man_DH_C_sf"/>
</dbReference>
<dbReference type="SMART" id="SM00984">
    <property type="entry name" value="UDPG_MGDP_dh_C"/>
    <property type="match status" value="1"/>
</dbReference>
<dbReference type="InterPro" id="IPR014027">
    <property type="entry name" value="UDP-Glc/GDP-Man_DH_C"/>
</dbReference>
<dbReference type="PANTHER" id="PTHR43750">
    <property type="entry name" value="UDP-GLUCOSE 6-DEHYDROGENASE TUAD"/>
    <property type="match status" value="1"/>
</dbReference>
<dbReference type="GO" id="GO:0006065">
    <property type="term" value="P:UDP-glucuronate biosynthetic process"/>
    <property type="evidence" value="ECO:0007669"/>
    <property type="project" value="UniProtKB-UniPathway"/>
</dbReference>
<evidence type="ECO:0000256" key="7">
    <source>
        <dbReference type="PIRNR" id="PIRNR000124"/>
    </source>
</evidence>
<dbReference type="SUPFAM" id="SSF52413">
    <property type="entry name" value="UDP-glucose/GDP-mannose dehydrogenase C-terminal domain"/>
    <property type="match status" value="1"/>
</dbReference>
<dbReference type="GO" id="GO:0003979">
    <property type="term" value="F:UDP-glucose 6-dehydrogenase activity"/>
    <property type="evidence" value="ECO:0007669"/>
    <property type="project" value="UniProtKB-EC"/>
</dbReference>
<feature type="binding site" evidence="9">
    <location>
        <position position="265"/>
    </location>
    <ligand>
        <name>substrate</name>
    </ligand>
</feature>
<evidence type="ECO:0000256" key="3">
    <source>
        <dbReference type="ARBA" id="ARBA00012954"/>
    </source>
</evidence>
<dbReference type="PIRSF" id="PIRSF500134">
    <property type="entry name" value="UDPglc_DH_bac"/>
    <property type="match status" value="1"/>
</dbReference>
<evidence type="ECO:0000256" key="2">
    <source>
        <dbReference type="ARBA" id="ARBA00006601"/>
    </source>
</evidence>
<evidence type="ECO:0000256" key="9">
    <source>
        <dbReference type="PIRSR" id="PIRSR500134-2"/>
    </source>
</evidence>
<evidence type="ECO:0000256" key="4">
    <source>
        <dbReference type="ARBA" id="ARBA00023002"/>
    </source>
</evidence>
<dbReference type="InterPro" id="IPR017476">
    <property type="entry name" value="UDP-Glc/GDP-Man"/>
</dbReference>
<feature type="binding site" evidence="10">
    <location>
        <position position="39"/>
    </location>
    <ligand>
        <name>NAD(+)</name>
        <dbReference type="ChEBI" id="CHEBI:57540"/>
    </ligand>
</feature>
<dbReference type="Pfam" id="PF03721">
    <property type="entry name" value="UDPG_MGDP_dh_N"/>
    <property type="match status" value="1"/>
</dbReference>
<evidence type="ECO:0000256" key="5">
    <source>
        <dbReference type="ARBA" id="ARBA00023027"/>
    </source>
</evidence>
<dbReference type="InterPro" id="IPR008927">
    <property type="entry name" value="6-PGluconate_DH-like_C_sf"/>
</dbReference>
<feature type="binding site" evidence="10">
    <location>
        <position position="126"/>
    </location>
    <ligand>
        <name>NAD(+)</name>
        <dbReference type="ChEBI" id="CHEBI:57540"/>
    </ligand>
</feature>
<dbReference type="PANTHER" id="PTHR43750:SF3">
    <property type="entry name" value="UDP-GLUCOSE 6-DEHYDROGENASE TUAD"/>
    <property type="match status" value="1"/>
</dbReference>
<keyword evidence="4 7" id="KW-0560">Oxidoreductase</keyword>
<dbReference type="PIRSF" id="PIRSF000124">
    <property type="entry name" value="UDPglc_GDPman_dh"/>
    <property type="match status" value="1"/>
</dbReference>
<dbReference type="KEGG" id="lyk:FLP23_09660"/>
<dbReference type="Gene3D" id="1.20.5.100">
    <property type="entry name" value="Cytochrome c1, transmembrane anchor, C-terminal"/>
    <property type="match status" value="1"/>
</dbReference>
<feature type="binding site" evidence="10">
    <location>
        <position position="271"/>
    </location>
    <ligand>
        <name>NAD(+)</name>
        <dbReference type="ChEBI" id="CHEBI:57540"/>
    </ligand>
</feature>
<dbReference type="OrthoDB" id="5193947at2"/>
<feature type="binding site" evidence="9">
    <location>
        <begin position="257"/>
        <end position="261"/>
    </location>
    <ligand>
        <name>substrate</name>
    </ligand>
</feature>
<sequence>MNIPPRITVIGTGYLGATQAVCMAHLGYEVVAVDVDPAKVAALASGKLPFFEPALDTLLVETLATGRLRFTTDFDLAAEFGDVHFICVGTPQSSGSDAADLRYVDAAFGELARRVTRKALLVGKSTVPVGTADRLAERIVELSPAGAELELAWNPEFLREGFAVEDTLRPDRLVFGVRSAWAEQMLRAAYSPLLAAGTPVVVADPATAELVKVAANSFLATKISFINAMAEVCEAAGADVSLLAKALSYDDRIGGRFLKPGLGFGGGCLPKDIRAFRARAEELGVSAAVAFLHEVDQINLRRRSRTVDLVRELAGRSLQGVRVAALGAAFKPDSDDVRDAPALDVARLLYLEGASVVVYDPQANANAHRAYPDLDYADTLGEAVDGADVVVLLTEWAEFVTADPEDMGVLVAQRRIVDGRGALDVARYRAAGWEYRALGRPAEVGAARP</sequence>
<dbReference type="SUPFAM" id="SSF51735">
    <property type="entry name" value="NAD(P)-binding Rossmann-fold domains"/>
    <property type="match status" value="1"/>
</dbReference>
<dbReference type="SUPFAM" id="SSF48179">
    <property type="entry name" value="6-phosphogluconate dehydrogenase C-terminal domain-like"/>
    <property type="match status" value="1"/>
</dbReference>
<comment type="similarity">
    <text evidence="2 7">Belongs to the UDP-glucose/GDP-mannose dehydrogenase family.</text>
</comment>
<feature type="binding site" evidence="10">
    <location>
        <position position="160"/>
    </location>
    <ligand>
        <name>NAD(+)</name>
        <dbReference type="ChEBI" id="CHEBI:57540"/>
    </ligand>
</feature>
<organism evidence="12 13">
    <name type="scientific">Protaetiibacter larvae</name>
    <dbReference type="NCBI Taxonomy" id="2592654"/>
    <lineage>
        <taxon>Bacteria</taxon>
        <taxon>Bacillati</taxon>
        <taxon>Actinomycetota</taxon>
        <taxon>Actinomycetes</taxon>
        <taxon>Micrococcales</taxon>
        <taxon>Microbacteriaceae</taxon>
        <taxon>Protaetiibacter</taxon>
    </lineage>
</organism>
<comment type="pathway">
    <text evidence="1">Nucleotide-sugar biosynthesis; UDP-alpha-D-glucuronate biosynthesis; UDP-alpha-D-glucuronate from UDP-alpha-D-glucose: step 1/1.</text>
</comment>
<feature type="binding site" evidence="9">
    <location>
        <position position="331"/>
    </location>
    <ligand>
        <name>substrate</name>
    </ligand>
</feature>
<accession>A0A5C1Y9Z9</accession>
<dbReference type="Pfam" id="PF00984">
    <property type="entry name" value="UDPG_MGDP_dh"/>
    <property type="match status" value="1"/>
</dbReference>
<protein>
    <recommendedName>
        <fullName evidence="3 7">UDP-glucose 6-dehydrogenase</fullName>
        <ecNumber evidence="3 7">1.1.1.22</ecNumber>
    </recommendedName>
</protein>
<dbReference type="InterPro" id="IPR036291">
    <property type="entry name" value="NAD(P)-bd_dom_sf"/>
</dbReference>
<evidence type="ECO:0000313" key="12">
    <source>
        <dbReference type="EMBL" id="QEO10248.1"/>
    </source>
</evidence>
<evidence type="ECO:0000256" key="1">
    <source>
        <dbReference type="ARBA" id="ARBA00004701"/>
    </source>
</evidence>
<reference evidence="12 13" key="1">
    <citation type="submission" date="2019-09" db="EMBL/GenBank/DDBJ databases">
        <title>Genome sequencing of strain KACC 19322.</title>
        <authorList>
            <person name="Heo J."/>
            <person name="Kim S.-J."/>
            <person name="Kim J.-S."/>
            <person name="Hong S.-B."/>
            <person name="Kwon S.-W."/>
        </authorList>
    </citation>
    <scope>NUCLEOTIDE SEQUENCE [LARGE SCALE GENOMIC DNA]</scope>
    <source>
        <strain evidence="12 13">KACC 19322</strain>
    </source>
</reference>
<dbReference type="UniPathway" id="UPA00038">
    <property type="reaction ID" value="UER00491"/>
</dbReference>
<proteinExistence type="inferred from homology"/>
<dbReference type="AlphaFoldDB" id="A0A5C1Y9Z9"/>
<dbReference type="InterPro" id="IPR028357">
    <property type="entry name" value="UDPglc_DH_bac"/>
</dbReference>
<evidence type="ECO:0000313" key="13">
    <source>
        <dbReference type="Proteomes" id="UP000322159"/>
    </source>
</evidence>
<feature type="binding site" evidence="9">
    <location>
        <begin position="157"/>
        <end position="160"/>
    </location>
    <ligand>
        <name>substrate</name>
    </ligand>
</feature>
<feature type="domain" description="UDP-glucose/GDP-mannose dehydrogenase C-terminal" evidence="11">
    <location>
        <begin position="324"/>
        <end position="425"/>
    </location>
</feature>
<feature type="binding site" evidence="10">
    <location>
        <position position="338"/>
    </location>
    <ligand>
        <name>NAD(+)</name>
        <dbReference type="ChEBI" id="CHEBI:57540"/>
    </ligand>
</feature>
<dbReference type="Proteomes" id="UP000322159">
    <property type="component" value="Chromosome"/>
</dbReference>
<dbReference type="GO" id="GO:0051287">
    <property type="term" value="F:NAD binding"/>
    <property type="evidence" value="ECO:0007669"/>
    <property type="project" value="InterPro"/>
</dbReference>
<keyword evidence="5 7" id="KW-0520">NAD</keyword>
<keyword evidence="13" id="KW-1185">Reference proteome</keyword>
<dbReference type="InterPro" id="IPR001732">
    <property type="entry name" value="UDP-Glc/GDP-Man_DH_N"/>
</dbReference>
<gene>
    <name evidence="12" type="ORF">FLP23_09660</name>
</gene>
<dbReference type="Gene3D" id="3.40.50.720">
    <property type="entry name" value="NAD(P)-binding Rossmann-like Domain"/>
    <property type="match status" value="2"/>
</dbReference>
<dbReference type="Pfam" id="PF03720">
    <property type="entry name" value="UDPG_MGDP_dh_C"/>
    <property type="match status" value="1"/>
</dbReference>
<evidence type="ECO:0000259" key="11">
    <source>
        <dbReference type="SMART" id="SM00984"/>
    </source>
</evidence>
<dbReference type="NCBIfam" id="TIGR03026">
    <property type="entry name" value="NDP-sugDHase"/>
    <property type="match status" value="1"/>
</dbReference>
<comment type="catalytic activity">
    <reaction evidence="6 7">
        <text>UDP-alpha-D-glucose + 2 NAD(+) + H2O = UDP-alpha-D-glucuronate + 2 NADH + 3 H(+)</text>
        <dbReference type="Rhea" id="RHEA:23596"/>
        <dbReference type="ChEBI" id="CHEBI:15377"/>
        <dbReference type="ChEBI" id="CHEBI:15378"/>
        <dbReference type="ChEBI" id="CHEBI:57540"/>
        <dbReference type="ChEBI" id="CHEBI:57945"/>
        <dbReference type="ChEBI" id="CHEBI:58052"/>
        <dbReference type="ChEBI" id="CHEBI:58885"/>
        <dbReference type="EC" id="1.1.1.22"/>
    </reaction>
</comment>
<feature type="binding site" evidence="10">
    <location>
        <position position="34"/>
    </location>
    <ligand>
        <name>NAD(+)</name>
        <dbReference type="ChEBI" id="CHEBI:57540"/>
    </ligand>
</feature>
<dbReference type="InterPro" id="IPR014026">
    <property type="entry name" value="UDP-Glc/GDP-Man_DH_dimer"/>
</dbReference>
<evidence type="ECO:0000256" key="8">
    <source>
        <dbReference type="PIRSR" id="PIRSR500134-1"/>
    </source>
</evidence>